<dbReference type="Proteomes" id="UP001058974">
    <property type="component" value="Chromosome 1"/>
</dbReference>
<comment type="caution">
    <text evidence="1">The sequence shown here is derived from an EMBL/GenBank/DDBJ whole genome shotgun (WGS) entry which is preliminary data.</text>
</comment>
<dbReference type="AlphaFoldDB" id="A0A9D5BIE2"/>
<evidence type="ECO:0000313" key="2">
    <source>
        <dbReference type="Proteomes" id="UP001058974"/>
    </source>
</evidence>
<organism evidence="1 2">
    <name type="scientific">Pisum sativum</name>
    <name type="common">Garden pea</name>
    <name type="synonym">Lathyrus oleraceus</name>
    <dbReference type="NCBI Taxonomy" id="3888"/>
    <lineage>
        <taxon>Eukaryota</taxon>
        <taxon>Viridiplantae</taxon>
        <taxon>Streptophyta</taxon>
        <taxon>Embryophyta</taxon>
        <taxon>Tracheophyta</taxon>
        <taxon>Spermatophyta</taxon>
        <taxon>Magnoliopsida</taxon>
        <taxon>eudicotyledons</taxon>
        <taxon>Gunneridae</taxon>
        <taxon>Pentapetalae</taxon>
        <taxon>rosids</taxon>
        <taxon>fabids</taxon>
        <taxon>Fabales</taxon>
        <taxon>Fabaceae</taxon>
        <taxon>Papilionoideae</taxon>
        <taxon>50 kb inversion clade</taxon>
        <taxon>NPAAA clade</taxon>
        <taxon>Hologalegina</taxon>
        <taxon>IRL clade</taxon>
        <taxon>Fabeae</taxon>
        <taxon>Lathyrus</taxon>
    </lineage>
</organism>
<sequence>MKCVVHLYVDHYVKDIVGINVEEDEQGNIINDEEDEQGDRINVEEAKQGDGINVEQDEQGNGGVNVEEYEQCDGRIIVEDGEQGGVNGKNVCCMDNVMEINYASDELGSNDPNNLDHEKEQRYDKFIVEELGNNYKIKVGLKFLSLDEFTEEIIEWVLNKISINSMWIAKIVAIRMSSSGGVNIRDIIFEIMSNFSVGITMSGAWKDKQIAKVMVEGDATKQYNLL</sequence>
<evidence type="ECO:0000313" key="1">
    <source>
        <dbReference type="EMBL" id="KAI5444174.1"/>
    </source>
</evidence>
<dbReference type="EMBL" id="JAMSHJ010000001">
    <property type="protein sequence ID" value="KAI5444174.1"/>
    <property type="molecule type" value="Genomic_DNA"/>
</dbReference>
<gene>
    <name evidence="1" type="ORF">KIW84_012698</name>
</gene>
<keyword evidence="2" id="KW-1185">Reference proteome</keyword>
<proteinExistence type="predicted"/>
<name>A0A9D5BIE2_PEA</name>
<reference evidence="1 2" key="1">
    <citation type="journal article" date="2022" name="Nat. Genet.">
        <title>Improved pea reference genome and pan-genome highlight genomic features and evolutionary characteristics.</title>
        <authorList>
            <person name="Yang T."/>
            <person name="Liu R."/>
            <person name="Luo Y."/>
            <person name="Hu S."/>
            <person name="Wang D."/>
            <person name="Wang C."/>
            <person name="Pandey M.K."/>
            <person name="Ge S."/>
            <person name="Xu Q."/>
            <person name="Li N."/>
            <person name="Li G."/>
            <person name="Huang Y."/>
            <person name="Saxena R.K."/>
            <person name="Ji Y."/>
            <person name="Li M."/>
            <person name="Yan X."/>
            <person name="He Y."/>
            <person name="Liu Y."/>
            <person name="Wang X."/>
            <person name="Xiang C."/>
            <person name="Varshney R.K."/>
            <person name="Ding H."/>
            <person name="Gao S."/>
            <person name="Zong X."/>
        </authorList>
    </citation>
    <scope>NUCLEOTIDE SEQUENCE [LARGE SCALE GENOMIC DNA]</scope>
    <source>
        <strain evidence="1 2">cv. Zhongwan 6</strain>
    </source>
</reference>
<accession>A0A9D5BIE2</accession>
<protein>
    <submittedName>
        <fullName evidence="1">Uncharacterized protein</fullName>
    </submittedName>
</protein>
<dbReference type="Gramene" id="Psat01G0269800-T1">
    <property type="protein sequence ID" value="KAI5444174.1"/>
    <property type="gene ID" value="KIW84_012698"/>
</dbReference>